<feature type="compositionally biased region" description="Basic and acidic residues" evidence="1">
    <location>
        <begin position="95"/>
        <end position="114"/>
    </location>
</feature>
<dbReference type="AlphaFoldDB" id="A0A1Y3BE73"/>
<gene>
    <name evidence="2" type="ORF">BLA29_013673</name>
</gene>
<evidence type="ECO:0000256" key="1">
    <source>
        <dbReference type="SAM" id="MobiDB-lite"/>
    </source>
</evidence>
<feature type="compositionally biased region" description="Basic and acidic residues" evidence="1">
    <location>
        <begin position="44"/>
        <end position="53"/>
    </location>
</feature>
<feature type="non-terminal residue" evidence="2">
    <location>
        <position position="1"/>
    </location>
</feature>
<sequence length="144" mass="16459">ISGEKFDVVIPTEIESKVSIESEPKPDDEQPKLEEVKPDEDEKPTELKPKLTEESVEEVQIQLMKPSAIEEPAELIEQVIQLKKPSSEETTEEIIELKKQKPEEPAQKIDEKPKKIVRRKSSTKIIKEPETITLKPEEEQIPAV</sequence>
<evidence type="ECO:0000313" key="2">
    <source>
        <dbReference type="EMBL" id="OTF78133.1"/>
    </source>
</evidence>
<feature type="compositionally biased region" description="Basic and acidic residues" evidence="1">
    <location>
        <begin position="125"/>
        <end position="138"/>
    </location>
</feature>
<feature type="non-terminal residue" evidence="2">
    <location>
        <position position="144"/>
    </location>
</feature>
<comment type="caution">
    <text evidence="2">The sequence shown here is derived from an EMBL/GenBank/DDBJ whole genome shotgun (WGS) entry which is preliminary data.</text>
</comment>
<organism evidence="2 3">
    <name type="scientific">Euroglyphus maynei</name>
    <name type="common">Mayne's house dust mite</name>
    <dbReference type="NCBI Taxonomy" id="6958"/>
    <lineage>
        <taxon>Eukaryota</taxon>
        <taxon>Metazoa</taxon>
        <taxon>Ecdysozoa</taxon>
        <taxon>Arthropoda</taxon>
        <taxon>Chelicerata</taxon>
        <taxon>Arachnida</taxon>
        <taxon>Acari</taxon>
        <taxon>Acariformes</taxon>
        <taxon>Sarcoptiformes</taxon>
        <taxon>Astigmata</taxon>
        <taxon>Psoroptidia</taxon>
        <taxon>Analgoidea</taxon>
        <taxon>Pyroglyphidae</taxon>
        <taxon>Pyroglyphinae</taxon>
        <taxon>Euroglyphus</taxon>
    </lineage>
</organism>
<reference evidence="2 3" key="1">
    <citation type="submission" date="2017-03" db="EMBL/GenBank/DDBJ databases">
        <title>Genome Survey of Euroglyphus maynei.</title>
        <authorList>
            <person name="Arlian L.G."/>
            <person name="Morgan M.S."/>
            <person name="Rider S.D."/>
        </authorList>
    </citation>
    <scope>NUCLEOTIDE SEQUENCE [LARGE SCALE GENOMIC DNA]</scope>
    <source>
        <strain evidence="2">Arlian Lab</strain>
        <tissue evidence="2">Whole body</tissue>
    </source>
</reference>
<feature type="region of interest" description="Disordered" evidence="1">
    <location>
        <begin position="17"/>
        <end position="54"/>
    </location>
</feature>
<name>A0A1Y3BE73_EURMA</name>
<accession>A0A1Y3BE73</accession>
<feature type="compositionally biased region" description="Basic and acidic residues" evidence="1">
    <location>
        <begin position="17"/>
        <end position="36"/>
    </location>
</feature>
<feature type="region of interest" description="Disordered" evidence="1">
    <location>
        <begin position="85"/>
        <end position="144"/>
    </location>
</feature>
<dbReference type="EMBL" id="MUJZ01029303">
    <property type="protein sequence ID" value="OTF78133.1"/>
    <property type="molecule type" value="Genomic_DNA"/>
</dbReference>
<dbReference type="Proteomes" id="UP000194236">
    <property type="component" value="Unassembled WGS sequence"/>
</dbReference>
<protein>
    <submittedName>
        <fullName evidence="2">Uncharacterized protein</fullName>
    </submittedName>
</protein>
<proteinExistence type="predicted"/>
<evidence type="ECO:0000313" key="3">
    <source>
        <dbReference type="Proteomes" id="UP000194236"/>
    </source>
</evidence>
<keyword evidence="3" id="KW-1185">Reference proteome</keyword>